<reference evidence="2" key="1">
    <citation type="journal article" date="2021" name="Proc. Natl. Acad. Sci. U.S.A.">
        <title>Three genomes in the algal genus Volvox reveal the fate of a haploid sex-determining region after a transition to homothallism.</title>
        <authorList>
            <person name="Yamamoto K."/>
            <person name="Hamaji T."/>
            <person name="Kawai-Toyooka H."/>
            <person name="Matsuzaki R."/>
            <person name="Takahashi F."/>
            <person name="Nishimura Y."/>
            <person name="Kawachi M."/>
            <person name="Noguchi H."/>
            <person name="Minakuchi Y."/>
            <person name="Umen J.G."/>
            <person name="Toyoda A."/>
            <person name="Nozaki H."/>
        </authorList>
    </citation>
    <scope>NUCLEOTIDE SEQUENCE</scope>
    <source>
        <strain evidence="2">NIES-3785</strain>
    </source>
</reference>
<protein>
    <submittedName>
        <fullName evidence="2">Uncharacterized protein</fullName>
    </submittedName>
</protein>
<dbReference type="Proteomes" id="UP000722791">
    <property type="component" value="Unassembled WGS sequence"/>
</dbReference>
<feature type="compositionally biased region" description="Pro residues" evidence="1">
    <location>
        <begin position="98"/>
        <end position="107"/>
    </location>
</feature>
<feature type="compositionally biased region" description="Low complexity" evidence="1">
    <location>
        <begin position="1"/>
        <end position="14"/>
    </location>
</feature>
<evidence type="ECO:0000313" key="2">
    <source>
        <dbReference type="EMBL" id="GIM14613.1"/>
    </source>
</evidence>
<organism evidence="2 3">
    <name type="scientific">Volvox reticuliferus</name>
    <dbReference type="NCBI Taxonomy" id="1737510"/>
    <lineage>
        <taxon>Eukaryota</taxon>
        <taxon>Viridiplantae</taxon>
        <taxon>Chlorophyta</taxon>
        <taxon>core chlorophytes</taxon>
        <taxon>Chlorophyceae</taxon>
        <taxon>CS clade</taxon>
        <taxon>Chlamydomonadales</taxon>
        <taxon>Volvocaceae</taxon>
        <taxon>Volvox</taxon>
    </lineage>
</organism>
<accession>A0A8J4GWE7</accession>
<evidence type="ECO:0000313" key="3">
    <source>
        <dbReference type="Proteomes" id="UP000722791"/>
    </source>
</evidence>
<sequence>GVSSGGTASASLAAPPQPAPSLTRNVTAAAAATAARAGVWPPSPRDFRPAVAAVTAEWGRGRLPSRRPEPLSCSPGSPFSRRCGCGCGCGKQVYRKIPPPAPPPAPLAPSSTSELTTTDTRGWW</sequence>
<dbReference type="EMBL" id="BNCQ01000058">
    <property type="protein sequence ID" value="GIM14613.1"/>
    <property type="molecule type" value="Genomic_DNA"/>
</dbReference>
<feature type="region of interest" description="Disordered" evidence="1">
    <location>
        <begin position="1"/>
        <end position="25"/>
    </location>
</feature>
<comment type="caution">
    <text evidence="2">The sequence shown here is derived from an EMBL/GenBank/DDBJ whole genome shotgun (WGS) entry which is preliminary data.</text>
</comment>
<feature type="compositionally biased region" description="Polar residues" evidence="1">
    <location>
        <begin position="110"/>
        <end position="124"/>
    </location>
</feature>
<name>A0A8J4GWE7_9CHLO</name>
<proteinExistence type="predicted"/>
<evidence type="ECO:0000256" key="1">
    <source>
        <dbReference type="SAM" id="MobiDB-lite"/>
    </source>
</evidence>
<feature type="region of interest" description="Disordered" evidence="1">
    <location>
        <begin position="98"/>
        <end position="124"/>
    </location>
</feature>
<dbReference type="AlphaFoldDB" id="A0A8J4GWE7"/>
<feature type="non-terminal residue" evidence="2">
    <location>
        <position position="1"/>
    </location>
</feature>
<gene>
    <name evidence="2" type="ORF">Vretimale_17504</name>
</gene>